<dbReference type="Pfam" id="PF13830">
    <property type="entry name" value="DUF4192"/>
    <property type="match status" value="1"/>
</dbReference>
<dbReference type="Proteomes" id="UP000277671">
    <property type="component" value="Unassembled WGS sequence"/>
</dbReference>
<gene>
    <name evidence="1" type="ORF">BDK92_2615</name>
</gene>
<sequence length="312" mass="33502">MPENRFPFQMRTPEDLLGLVPYLLGYHPADSLVVLFVQADHEIRVAARHDLPLPAIHVTDTVRAVAARENSQSLIVIGYGPLSETGSIAAIAADLARHLPVMEAFLVTVGHYFCLGCPCGASGGVVFDPTATATAARAAFHGIVALPGRSDLLALAKPDPVEQAAVGAEIAAIRSRGYPEPAKLSFYMDVAGDGVRLTTAQVAELGVLLHDKRLRARAWKATSGRMWQRDLWLDMTRRMPDAYVTGPGSLAAWCAWMRGEEAIAHAAVRRVLTVNPVDRLTLLIAAALHAHIPGFTVGAWPPATTLTSGERE</sequence>
<reference evidence="1 2" key="1">
    <citation type="submission" date="2018-10" db="EMBL/GenBank/DDBJ databases">
        <title>Sequencing the genomes of 1000 actinobacteria strains.</title>
        <authorList>
            <person name="Klenk H.-P."/>
        </authorList>
    </citation>
    <scope>NUCLEOTIDE SEQUENCE [LARGE SCALE GENOMIC DNA]</scope>
    <source>
        <strain evidence="1 2">DSM 45175</strain>
    </source>
</reference>
<protein>
    <submittedName>
        <fullName evidence="1">Uncharacterized protein DUF4192</fullName>
    </submittedName>
</protein>
<proteinExistence type="predicted"/>
<accession>A0A495JIU4</accession>
<comment type="caution">
    <text evidence="1">The sequence shown here is derived from an EMBL/GenBank/DDBJ whole genome shotgun (WGS) entry which is preliminary data.</text>
</comment>
<name>A0A495JIU4_9ACTN</name>
<evidence type="ECO:0000313" key="1">
    <source>
        <dbReference type="EMBL" id="RKR88304.1"/>
    </source>
</evidence>
<dbReference type="AlphaFoldDB" id="A0A495JIU4"/>
<dbReference type="InterPro" id="IPR025447">
    <property type="entry name" value="DUF4192"/>
</dbReference>
<keyword evidence="2" id="KW-1185">Reference proteome</keyword>
<dbReference type="EMBL" id="RBKT01000001">
    <property type="protein sequence ID" value="RKR88304.1"/>
    <property type="molecule type" value="Genomic_DNA"/>
</dbReference>
<dbReference type="RefSeq" id="WP_170208565.1">
    <property type="nucleotide sequence ID" value="NZ_RBKT01000001.1"/>
</dbReference>
<evidence type="ECO:0000313" key="2">
    <source>
        <dbReference type="Proteomes" id="UP000277671"/>
    </source>
</evidence>
<organism evidence="1 2">
    <name type="scientific">Micromonospora pisi</name>
    <dbReference type="NCBI Taxonomy" id="589240"/>
    <lineage>
        <taxon>Bacteria</taxon>
        <taxon>Bacillati</taxon>
        <taxon>Actinomycetota</taxon>
        <taxon>Actinomycetes</taxon>
        <taxon>Micromonosporales</taxon>
        <taxon>Micromonosporaceae</taxon>
        <taxon>Micromonospora</taxon>
    </lineage>
</organism>